<proteinExistence type="predicted"/>
<accession>A0A285LQS7</accession>
<dbReference type="Proteomes" id="UP000219565">
    <property type="component" value="Unassembled WGS sequence"/>
</dbReference>
<reference evidence="1 2" key="1">
    <citation type="submission" date="2017-09" db="EMBL/GenBank/DDBJ databases">
        <authorList>
            <person name="Ehlers B."/>
            <person name="Leendertz F.H."/>
        </authorList>
    </citation>
    <scope>NUCLEOTIDE SEQUENCE [LARGE SCALE GENOMIC DNA]</scope>
    <source>
        <strain evidence="1 2">DSM 45537</strain>
    </source>
</reference>
<protein>
    <submittedName>
        <fullName evidence="1">Uncharacterized protein</fullName>
    </submittedName>
</protein>
<gene>
    <name evidence="1" type="ORF">SAMN04244553_3773</name>
</gene>
<dbReference type="EMBL" id="OBEG01000003">
    <property type="protein sequence ID" value="SNY85711.1"/>
    <property type="molecule type" value="Genomic_DNA"/>
</dbReference>
<name>A0A285LQS7_9NOCA</name>
<evidence type="ECO:0000313" key="2">
    <source>
        <dbReference type="Proteomes" id="UP000219565"/>
    </source>
</evidence>
<sequence>MRSVRGCAGVTSLSWEEVATHFDPRDGGVLPDVHVPGTSVEDWQALFDLVRESGWGCEYREGFARLPFPSAAEVFSRSAEGECVEVYVRPVPDMLAIFRAYSAEEIDFDVDLRELQGQDRLDILCGFLSAVGRRLGKPVIMTAEGFRECPILGFDPAVDRVVLLAAEG</sequence>
<dbReference type="AlphaFoldDB" id="A0A285LQS7"/>
<organism evidence="1 2">
    <name type="scientific">Nocardia amikacinitolerans</name>
    <dbReference type="NCBI Taxonomy" id="756689"/>
    <lineage>
        <taxon>Bacteria</taxon>
        <taxon>Bacillati</taxon>
        <taxon>Actinomycetota</taxon>
        <taxon>Actinomycetes</taxon>
        <taxon>Mycobacteriales</taxon>
        <taxon>Nocardiaceae</taxon>
        <taxon>Nocardia</taxon>
    </lineage>
</organism>
<evidence type="ECO:0000313" key="1">
    <source>
        <dbReference type="EMBL" id="SNY85711.1"/>
    </source>
</evidence>
<keyword evidence="2" id="KW-1185">Reference proteome</keyword>